<feature type="region of interest" description="Disordered" evidence="1">
    <location>
        <begin position="1916"/>
        <end position="1940"/>
    </location>
</feature>
<feature type="region of interest" description="Disordered" evidence="1">
    <location>
        <begin position="2363"/>
        <end position="2390"/>
    </location>
</feature>
<comment type="caution">
    <text evidence="2">The sequence shown here is derived from an EMBL/GenBank/DDBJ whole genome shotgun (WGS) entry which is preliminary data.</text>
</comment>
<reference evidence="2" key="1">
    <citation type="submission" date="2021-09" db="EMBL/GenBank/DDBJ databases">
        <authorList>
            <consortium name="Pathogen Informatics"/>
        </authorList>
    </citation>
    <scope>NUCLEOTIDE SEQUENCE</scope>
    <source>
        <strain evidence="2">PvW1</strain>
    </source>
</reference>
<feature type="region of interest" description="Disordered" evidence="1">
    <location>
        <begin position="3356"/>
        <end position="3382"/>
    </location>
</feature>
<gene>
    <name evidence="2" type="ORF">PVW1_010008200</name>
</gene>
<feature type="compositionally biased region" description="Basic and acidic residues" evidence="1">
    <location>
        <begin position="1007"/>
        <end position="1016"/>
    </location>
</feature>
<sequence length="4044" mass="466505">MEKLKGALKGICSQLNSDSEKEIERGLKGLYGLIKNNGDLAEEDYNMCVDFLIENNYLDVIIFVLSIEAAKTKGTKSVHNINLRYVEIIFYSLNWVLRNKLGKTHPDDERQNRFVKSEAFRNVGLFLCEQMNLLEIAILSNFSYNRIFILNVILHLFLFHEKFHFVLRSSSLILNLIELKKNLKTVSELKRKNELTHLEDSGEELDDVIDEKVERAKRESLDGEEDESVPTGDESLLGEASQNGDTSEGGNSRDTKKGRKNNPTRDGRTKEDETLLCSYNFKNEVVLLYKHLLYGGAAWVVANEREINREVENCEFYAEMLVKKRNGKTKMFKEKIVDRKRGKEKRKNRKRKRSRCAADEADPNCRAVGKADFDAVRVAFLVMCAYCYLDSTRSDKIHTYFHTICEEIRKIYCSSGEELRHYVILCLYKILEKSETYKNMNVFFNVIKLVGIFFNDVQSEMDPTALFFINELLKRRRFSEIYKNAKFNCNCIFLLKGSHGEEDEAGQEEKRGKKRRSPCDSSPTASSYYLTVNCNRKDGGGELANMHDDLFDGTTNMQSEKYAQVRNKLFVMGVQKRDIRRICLIFANLEMYIATCIRETKQYLITRNVKEDEEVILLRDKSYNDEKQIQNKVNNAFLSFLTDLKIKFFINHYIVLISIEKYQHFINLYYGSSKLHVLTCDDNLFLFLLLFVDVSKIFFVHRTNGGNTHKRGGKEMGRLPTQVSRYFSLLCSDMQVSSRSGTNVGDGIAEVCHDEGTTALATSERKRKMGNAPPSNEEGDNMRRKKKKLERSSSELVNNRCANKSGEASPTLLQHKYAYQRVNSEVVRNTNFLQLCGEVIHYKVLIELHDAVKEGSTENSEGAIIDRRVVMQNVKEANSYLHHLENELNYKKKIEEVLFFFIPVNVTKYIVEKFTKRDKQNYYNYFIICYLHYTFEIYKCVSMFVLSLDSFLPFPQGVNKIVLMNRIKENLSLAFYNLVSSYYLFDIAYINRYIINEIKGAQNNEVGRRDARDGGKFGKRNNLPGAGSTFEVDPSHDSDSDDYTFNIGAKDHEMVNARSEKNQEKREHILQLHYFLNDVHIYADNLYVYHFMLVTNFVNLFDDCELKKKLLNELYSQKRIIEIRSFELFANVNENVYGIFLKLFFEKCYFPLESYHLLDNLFPILAYYKKRVLSPNEECSADVPLAFYSFVETLLHRMLRKTKFFDSPHVDDVLLFLNFLRAIRSLRQFVVALSVFCRLFNLHRSRAVHLDRGAPSEASGEAPKEASREVSIEPSIEAAREASVEDTIQPVGKRTNEFPKEKPLKGEASPFFGLLVELLFTSNLNFALKGIPIMKVIKEEKQTKGGAGDAFDYTLEDIVQVYVNYLDYVKYVLLLNPYVYPSVREKLKNQRSLGELFCAFTRKKDLLQTGENPCDSQMGGTTPSNSTSFNQPSGKPQSGVTNMVEGSQEKVAFQNEANKQKAAFITFATFLQSVDAFLGQIEKVQMGQKSVAEYREEIKQLCSEARKEGVTNEASNNRSGSFFFMQSDKHSIERDITKGGETMLEIYLRHNNVASYYTSVGNLEGTKKKCEEAELLLYNLCNVSTLIVNYFFTTYVYLNGDGNVLSNTLLHLIEKISKTVEVFLTLSANVNTIIHAFVERTRRYEDVKNVIASCGSRKEQGDQKYDVNNFFQKVRNLTKSMCSLFVHIFKNGLFVKLLNHLQKGLKTNRVVLHHFAHLILCYVGKSIQLFNLKRERHRRLVGESLVRLIHIIAEEDIHKGDEQIRGKLSLMILSLLQMLDGKECFMRKLIVGSASSKGDRNQTESDPNGGEPPTGSCRSFLLKQIALFFVNLMRSEKERSDFKVGLKNGIKGIHRSGAIAVPLLIDTITRDERLEGETGDTLNELCKLYVKKWYGDSGCPLSCAIVERVIRHGLRGGGNGTSDRSTTDRSTTDRSTTDRSTDNHCFFRGIKNERTVLQQRGDVEREVEAHILQNYVAHFDLKAPPEEAACSNAKENHIFMIFLYLLENKYTHPLFDQIDRHLLESVTHEEVFRLPRKNFSAMLAEIYLKKFAHAYKSVCRRRNRISFLLLSTKKAKNKNCLFIALSVLYFLGNMLSRKERMIQLRREYGKDVVRRICEVAFFYFYGYFYKNDIPKGERMMRCYERVTFFVFKGVFKSLKRGGAEGGRRNSAGSATSGDQNGCVRNIATGREHWRVSNSVEMSSRPTQHGHNNAVNQGGNGGDTRPNESIPNGTVGRRNDRCILLVLLLQMLNQNVGKFNLERMVGDHLCDLLTDLAFCARGKKNHFYYENAMKNYMYIFSEHDVGDLKKDKKLYAVFYAFFLLLKYVKLRNLGALTLVEAFFRDAHVGRLIVQQLEEFRGERGVGRTTHGGGSHDEGDDESGGDNGDERNDGCGDDCHHGSRDALLFVLKLVKIFYEEWYDERGEKAPQTQAICLKTLNRDLFNALKRAYRYTLESVDVHIRSIFFVDISHYLKSVTMESILDNQLIDEVLKFKEFNLNNDGSYDWLNMNTSMLNKTCLYFYLNENVRRKLESGENHFLFYLHMNKSGRSECCEREVYPPGEELSHDAVGGGDADGPSCVQSDEKQLGKQKEGIHNDYHQTDWKMQKGELLLKRYKTKLPHCIMSQNECIKREAFFLAHRIKLEDNIYDYLFLLCLIVSKLIFCFVLMAEKLRIFFYHFRILYTSYRHENVFLNFDLLNMQEINRKIKSYIRKYPDIHFYIDYDNNEDEERGGAHGRGSLVCGDLGNYSHTYDGNNGEADPHNSYNGGVHRTNEHTKRGFPFGSSNKLISYDEEKEHFYHLKKNEKSNSNCKFCIKFKQIHSVHRSTRILDLLDKEEKTNIKNMIYYGKTIRTSIFMSSPYEGNAYKNCSTFREEPRDENNEEADEDTADGDNKRNGVGNESGNNVGADPENSSNEKDPRDDQHNDQRNDQQNGVEGNHTERSATKEKTFAKGKLAKMKKNHPSSSINADCIVDSSDLLYGRKMKEIHFKKNYKKLLKRYLLNDIDFFGKWIKTFSMNALKILIFCLSSNDIIVRMISIKGLSIFYQLIENSFVLYKIRKRLNSFRRSGGVTGQAEEAGHHGVMWKNSLSQRYHNSGSTMHSSAGRKKKQRMLVIPFKELFYLFFFMKKLKYSVDPNSYYINPCVSTYSFFLINDIYKKKGFRDSLKNLIRNKTFSVHFFHAYLDYQFRKTNFTSLNVINFLIISTQALFSTRYDLRGSGREIEGGSGNTFGDEEGADYQQGDGQNYDEEDADYQRGDGQNYDEGYADHRQGGGEECNGSYAPHKPYGGSSVQQHDGGYSTRNANYTTAYDQNGDYVEENPYHGGSHGQRKSNTIDRSFFATSNVSHRMVYDFQNEDDDGEEANEQRNGVANKEEEEEEEATDKLRYIQGNHKNAIKTILNILNKNNIFEIYLTMFFSNYLNYNLLKKFLILLVMCSGVLPLEDMPFHCVGGGDSEESRRNGGSDGEAEEQQNGGDHVFYGEGRAQENGANGVGGTNQNNCDVAYYVKNNLVLKLISRNNILLWLDRMMHQKLFQDEIAFYYPSSFTMPVINVYDTDGRNEGLYLSTVDVEADCSGGKGEGEVAPFGKWGRSCTSNKGELSMKSRMHNRESEGGSLTEVEKNETGKVKATLNDKRSSREEEEPLSIVLSNQTHIGKMTKNRYIMGYVFKESYEKTSEIFFYLSLFVSNIVSNLFYPSVDYANIFTNALLKKEKKKIKRFILNNAQKVISQKGEPSKGNQFELWNFWYSNFHKYISLKVRSTFIIGKEASHLKKTNLNTFSDLIKIIKNLNRSLYYIFINLFHKEYFNLFIKGKNQGVGKESAKQRGRNLTADHTTNIREMKQANLKTCRTFIKYIFLMFNNLFNICTSLFDRGVPNGEFAQNSISTKVAVEESFLNEDLSFVLNEVMVFLENVVVLHSYFSSYGLRKTSKQKNHLENKQRRRGRRAIGSYYLDVHNTLLKRTYAKSPNRSNYAYYRKIIQLVLHMLRKKCYNENKHFGYIFLNKLITVYHFLEGTSRAKVYLYIYELFRMTKRNPLESLLNQVL</sequence>
<dbReference type="PANTHER" id="PTHR14754:SF35">
    <property type="entry name" value="TYPE VII SECRETION SYSTEM ACCESSORY FACTOR ESAA"/>
    <property type="match status" value="1"/>
</dbReference>
<feature type="region of interest" description="Disordered" evidence="1">
    <location>
        <begin position="3222"/>
        <end position="3298"/>
    </location>
</feature>
<feature type="region of interest" description="Disordered" evidence="1">
    <location>
        <begin position="1411"/>
        <end position="1441"/>
    </location>
</feature>
<feature type="region of interest" description="Disordered" evidence="1">
    <location>
        <begin position="760"/>
        <end position="797"/>
    </location>
</feature>
<feature type="compositionally biased region" description="Polar residues" evidence="1">
    <location>
        <begin position="240"/>
        <end position="252"/>
    </location>
</feature>
<protein>
    <submittedName>
        <fullName evidence="2">(malaria parasite P. vivax) hypothetical protein</fullName>
    </submittedName>
</protein>
<feature type="region of interest" description="Disordered" evidence="1">
    <location>
        <begin position="1007"/>
        <end position="1040"/>
    </location>
</feature>
<name>A0A8S4HGZ7_PLAVI</name>
<feature type="region of interest" description="Disordered" evidence="1">
    <location>
        <begin position="3453"/>
        <end position="3481"/>
    </location>
</feature>
<feature type="compositionally biased region" description="Basic and acidic residues" evidence="1">
    <location>
        <begin position="1925"/>
        <end position="1940"/>
    </location>
</feature>
<feature type="compositionally biased region" description="Basic and acidic residues" evidence="1">
    <location>
        <begin position="2582"/>
        <end position="2592"/>
    </location>
</feature>
<dbReference type="VEuPathDB" id="PlasmoDB:PVPAM_010017000"/>
<feature type="region of interest" description="Disordered" evidence="1">
    <location>
        <begin position="3600"/>
        <end position="3623"/>
    </location>
</feature>
<feature type="compositionally biased region" description="Basic and acidic residues" evidence="1">
    <location>
        <begin position="2938"/>
        <end position="2950"/>
    </location>
</feature>
<dbReference type="Proteomes" id="UP000779233">
    <property type="component" value="Unassembled WGS sequence"/>
</dbReference>
<feature type="compositionally biased region" description="Basic and acidic residues" evidence="1">
    <location>
        <begin position="2914"/>
        <end position="2929"/>
    </location>
</feature>
<dbReference type="PANTHER" id="PTHR14754">
    <property type="entry name" value="TRANSCRIPTION ELONGATION FACTOR A"/>
    <property type="match status" value="1"/>
</dbReference>
<evidence type="ECO:0000313" key="3">
    <source>
        <dbReference type="Proteomes" id="UP000779233"/>
    </source>
</evidence>
<feature type="region of interest" description="Disordered" evidence="1">
    <location>
        <begin position="2201"/>
        <end position="2233"/>
    </location>
</feature>
<feature type="region of interest" description="Disordered" evidence="1">
    <location>
        <begin position="216"/>
        <end position="271"/>
    </location>
</feature>
<dbReference type="EMBL" id="CAJZCX010000016">
    <property type="protein sequence ID" value="CAG9484624.1"/>
    <property type="molecule type" value="Genomic_DNA"/>
</dbReference>
<proteinExistence type="predicted"/>
<feature type="compositionally biased region" description="Basic and acidic residues" evidence="1">
    <location>
        <begin position="3607"/>
        <end position="3623"/>
    </location>
</feature>
<feature type="compositionally biased region" description="Low complexity" evidence="1">
    <location>
        <begin position="2896"/>
        <end position="2907"/>
    </location>
</feature>
<accession>A0A8S4HGZ7</accession>
<feature type="compositionally biased region" description="Polar residues" evidence="1">
    <location>
        <begin position="2201"/>
        <end position="2216"/>
    </location>
</feature>
<evidence type="ECO:0000313" key="2">
    <source>
        <dbReference type="EMBL" id="CAG9484624.1"/>
    </source>
</evidence>
<evidence type="ECO:0000256" key="1">
    <source>
        <dbReference type="SAM" id="MobiDB-lite"/>
    </source>
</evidence>
<feature type="compositionally biased region" description="Acidic residues" evidence="1">
    <location>
        <begin position="2880"/>
        <end position="2890"/>
    </location>
</feature>
<feature type="region of interest" description="Disordered" evidence="1">
    <location>
        <begin position="504"/>
        <end position="524"/>
    </location>
</feature>
<feature type="region of interest" description="Disordered" evidence="1">
    <location>
        <begin position="1796"/>
        <end position="1815"/>
    </location>
</feature>
<feature type="region of interest" description="Disordered" evidence="1">
    <location>
        <begin position="2872"/>
        <end position="2965"/>
    </location>
</feature>
<organism evidence="2 3">
    <name type="scientific">Plasmodium vivax</name>
    <name type="common">malaria parasite P. vivax</name>
    <dbReference type="NCBI Taxonomy" id="5855"/>
    <lineage>
        <taxon>Eukaryota</taxon>
        <taxon>Sar</taxon>
        <taxon>Alveolata</taxon>
        <taxon>Apicomplexa</taxon>
        <taxon>Aconoidasida</taxon>
        <taxon>Haemosporida</taxon>
        <taxon>Plasmodiidae</taxon>
        <taxon>Plasmodium</taxon>
        <taxon>Plasmodium (Plasmodium)</taxon>
    </lineage>
</organism>
<feature type="region of interest" description="Disordered" evidence="1">
    <location>
        <begin position="2569"/>
        <end position="2592"/>
    </location>
</feature>